<comment type="caution">
    <text evidence="2">The sequence shown here is derived from an EMBL/GenBank/DDBJ whole genome shotgun (WGS) entry which is preliminary data.</text>
</comment>
<dbReference type="RefSeq" id="WP_188873775.1">
    <property type="nucleotide sequence ID" value="NZ_BMOV01000005.1"/>
</dbReference>
<keyword evidence="1" id="KW-0472">Membrane</keyword>
<sequence>MALQKHAKVFTVFSFLRLRSPDIFWYQWIYPTIVFVLVFGGYQFWGDQFLTFDGDKLIGDVNALMGILVGFYIAALAAVSSFTNENLDQVMKGRAPTLTTVRRGNEVKETLTRRRFLAILFGYCATLAIVLYIFGVLHVHLTFSQPAASWVQVAMSISGQVAWGFYVWIISSLLVVTLLGLHYLVERMHRA</sequence>
<dbReference type="EMBL" id="BMOV01000005">
    <property type="protein sequence ID" value="GGO12238.1"/>
    <property type="molecule type" value="Genomic_DNA"/>
</dbReference>
<evidence type="ECO:0000256" key="1">
    <source>
        <dbReference type="SAM" id="Phobius"/>
    </source>
</evidence>
<feature type="transmembrane region" description="Helical" evidence="1">
    <location>
        <begin position="23"/>
        <end position="45"/>
    </location>
</feature>
<keyword evidence="1" id="KW-0812">Transmembrane</keyword>
<name>A0ABQ2LDM8_9PROT</name>
<reference evidence="3" key="1">
    <citation type="journal article" date="2019" name="Int. J. Syst. Evol. Microbiol.">
        <title>The Global Catalogue of Microorganisms (GCM) 10K type strain sequencing project: providing services to taxonomists for standard genome sequencing and annotation.</title>
        <authorList>
            <consortium name="The Broad Institute Genomics Platform"/>
            <consortium name="The Broad Institute Genome Sequencing Center for Infectious Disease"/>
            <person name="Wu L."/>
            <person name="Ma J."/>
        </authorList>
    </citation>
    <scope>NUCLEOTIDE SEQUENCE [LARGE SCALE GENOMIC DNA]</scope>
    <source>
        <strain evidence="3">JCM 17843</strain>
    </source>
</reference>
<feature type="transmembrane region" description="Helical" evidence="1">
    <location>
        <begin position="161"/>
        <end position="185"/>
    </location>
</feature>
<evidence type="ECO:0000313" key="3">
    <source>
        <dbReference type="Proteomes" id="UP000602381"/>
    </source>
</evidence>
<keyword evidence="1" id="KW-1133">Transmembrane helix</keyword>
<dbReference type="Proteomes" id="UP000602381">
    <property type="component" value="Unassembled WGS sequence"/>
</dbReference>
<proteinExistence type="predicted"/>
<evidence type="ECO:0000313" key="2">
    <source>
        <dbReference type="EMBL" id="GGO12238.1"/>
    </source>
</evidence>
<accession>A0ABQ2LDM8</accession>
<keyword evidence="3" id="KW-1185">Reference proteome</keyword>
<feature type="transmembrane region" description="Helical" evidence="1">
    <location>
        <begin position="65"/>
        <end position="84"/>
    </location>
</feature>
<feature type="transmembrane region" description="Helical" evidence="1">
    <location>
        <begin position="116"/>
        <end position="141"/>
    </location>
</feature>
<gene>
    <name evidence="2" type="ORF">GCM10007972_16940</name>
</gene>
<protein>
    <submittedName>
        <fullName evidence="2">Uncharacterized protein</fullName>
    </submittedName>
</protein>
<organism evidence="2 3">
    <name type="scientific">Iodidimonas muriae</name>
    <dbReference type="NCBI Taxonomy" id="261467"/>
    <lineage>
        <taxon>Bacteria</taxon>
        <taxon>Pseudomonadati</taxon>
        <taxon>Pseudomonadota</taxon>
        <taxon>Alphaproteobacteria</taxon>
        <taxon>Iodidimonadales</taxon>
        <taxon>Iodidimonadaceae</taxon>
        <taxon>Iodidimonas</taxon>
    </lineage>
</organism>